<evidence type="ECO:0000259" key="5">
    <source>
        <dbReference type="Pfam" id="PF14226"/>
    </source>
</evidence>
<dbReference type="Gene3D" id="2.60.120.330">
    <property type="entry name" value="B-lactam Antibiotic, Isopenicillin N Synthase, Chain"/>
    <property type="match status" value="1"/>
</dbReference>
<keyword evidence="4" id="KW-0472">Membrane</keyword>
<evidence type="ECO:0000313" key="6">
    <source>
        <dbReference type="EMBL" id="TYG75892.1"/>
    </source>
</evidence>
<reference evidence="6 7" key="1">
    <citation type="submission" date="2019-06" db="EMBL/GenBank/DDBJ databases">
        <title>WGS assembly of Gossypium darwinii.</title>
        <authorList>
            <person name="Chen Z.J."/>
            <person name="Sreedasyam A."/>
            <person name="Ando A."/>
            <person name="Song Q."/>
            <person name="De L."/>
            <person name="Hulse-Kemp A."/>
            <person name="Ding M."/>
            <person name="Ye W."/>
            <person name="Kirkbride R."/>
            <person name="Jenkins J."/>
            <person name="Plott C."/>
            <person name="Lovell J."/>
            <person name="Lin Y.-M."/>
            <person name="Vaughn R."/>
            <person name="Liu B."/>
            <person name="Li W."/>
            <person name="Simpson S."/>
            <person name="Scheffler B."/>
            <person name="Saski C."/>
            <person name="Grover C."/>
            <person name="Hu G."/>
            <person name="Conover J."/>
            <person name="Carlson J."/>
            <person name="Shu S."/>
            <person name="Boston L."/>
            <person name="Williams M."/>
            <person name="Peterson D."/>
            <person name="Mcgee K."/>
            <person name="Jones D."/>
            <person name="Wendel J."/>
            <person name="Stelly D."/>
            <person name="Grimwood J."/>
            <person name="Schmutz J."/>
        </authorList>
    </citation>
    <scope>NUCLEOTIDE SEQUENCE [LARGE SCALE GENOMIC DNA]</scope>
    <source>
        <strain evidence="6">1808015.09</strain>
    </source>
</reference>
<dbReference type="InterPro" id="IPR027443">
    <property type="entry name" value="IPNS-like_sf"/>
</dbReference>
<evidence type="ECO:0000256" key="4">
    <source>
        <dbReference type="SAM" id="Phobius"/>
    </source>
</evidence>
<proteinExistence type="predicted"/>
<evidence type="ECO:0000256" key="1">
    <source>
        <dbReference type="ARBA" id="ARBA00022723"/>
    </source>
</evidence>
<dbReference type="PANTHER" id="PTHR34945">
    <property type="entry name" value="2-OXOGLUTARATE (2OG) AND FE(II)-DEPENDENT OXYGENASE SUPERFAMILY PROTEIN"/>
    <property type="match status" value="1"/>
</dbReference>
<sequence>MALSPQSVPENPFDFRAPPPSPVASGRRSCVTNDEVLSEFLQHSLFVPDLILPDKVFPRQKFIDNPPKIDFQALNSMQTETLPKILDSIATIGCFQLVNYGIPVESIRSALTAAAGIFQLPPQKRTTVTRSPEKLYGFEEVHEEDEGEVSEEFVWCKAKALELAMEGIWPVGYSNFSEKMETLVAEMEKVAEKILTVFREIYQEKTGRCEKEKMEEEDGNGWACYVYKHGGNVSAEKWRSCLRYDVMKMLIGGMDYSHTLCLHICDGSSEFHVYSKKGWVSFCPHKHALVVTVGDQTQTQSCMLIYSFFTHCFKRRLNSYIKALSGGQLKHVIGRPIYRGEEEEFISMAFLYSSSTTNSRLVDPQKPNTISLSQQAIAAILFTLLYQILVYVYYKF</sequence>
<evidence type="ECO:0000256" key="2">
    <source>
        <dbReference type="ARBA" id="ARBA00023004"/>
    </source>
</evidence>
<dbReference type="Proteomes" id="UP000323506">
    <property type="component" value="Chromosome D03"/>
</dbReference>
<gene>
    <name evidence="6" type="ORF">ES288_D03G069000v1</name>
</gene>
<dbReference type="SUPFAM" id="SSF51197">
    <property type="entry name" value="Clavaminate synthase-like"/>
    <property type="match status" value="1"/>
</dbReference>
<dbReference type="InterPro" id="IPR026992">
    <property type="entry name" value="DIOX_N"/>
</dbReference>
<organism evidence="6 7">
    <name type="scientific">Gossypium darwinii</name>
    <name type="common">Darwin's cotton</name>
    <name type="synonym">Gossypium barbadense var. darwinii</name>
    <dbReference type="NCBI Taxonomy" id="34276"/>
    <lineage>
        <taxon>Eukaryota</taxon>
        <taxon>Viridiplantae</taxon>
        <taxon>Streptophyta</taxon>
        <taxon>Embryophyta</taxon>
        <taxon>Tracheophyta</taxon>
        <taxon>Spermatophyta</taxon>
        <taxon>Magnoliopsida</taxon>
        <taxon>eudicotyledons</taxon>
        <taxon>Gunneridae</taxon>
        <taxon>Pentapetalae</taxon>
        <taxon>rosids</taxon>
        <taxon>malvids</taxon>
        <taxon>Malvales</taxon>
        <taxon>Malvaceae</taxon>
        <taxon>Malvoideae</taxon>
        <taxon>Gossypium</taxon>
    </lineage>
</organism>
<keyword evidence="4" id="KW-0812">Transmembrane</keyword>
<name>A0A5D2D5K7_GOSDA</name>
<keyword evidence="1" id="KW-0479">Metal-binding</keyword>
<feature type="domain" description="Non-haem dioxygenase N-terminal" evidence="5">
    <location>
        <begin position="67"/>
        <end position="148"/>
    </location>
</feature>
<accession>A0A5D2D5K7</accession>
<dbReference type="GO" id="GO:0046872">
    <property type="term" value="F:metal ion binding"/>
    <property type="evidence" value="ECO:0007669"/>
    <property type="project" value="UniProtKB-KW"/>
</dbReference>
<dbReference type="AlphaFoldDB" id="A0A5D2D5K7"/>
<evidence type="ECO:0000313" key="7">
    <source>
        <dbReference type="Proteomes" id="UP000323506"/>
    </source>
</evidence>
<keyword evidence="7" id="KW-1185">Reference proteome</keyword>
<dbReference type="PANTHER" id="PTHR34945:SF8">
    <property type="entry name" value="DOWNSTREAM TARGET OF AGL15-4"/>
    <property type="match status" value="1"/>
</dbReference>
<protein>
    <recommendedName>
        <fullName evidence="5">Non-haem dioxygenase N-terminal domain-containing protein</fullName>
    </recommendedName>
</protein>
<dbReference type="Pfam" id="PF14226">
    <property type="entry name" value="DIOX_N"/>
    <property type="match status" value="1"/>
</dbReference>
<evidence type="ECO:0000256" key="3">
    <source>
        <dbReference type="SAM" id="MobiDB-lite"/>
    </source>
</evidence>
<dbReference type="EMBL" id="CM017703">
    <property type="protein sequence ID" value="TYG75892.1"/>
    <property type="molecule type" value="Genomic_DNA"/>
</dbReference>
<keyword evidence="2" id="KW-0408">Iron</keyword>
<keyword evidence="4" id="KW-1133">Transmembrane helix</keyword>
<feature type="region of interest" description="Disordered" evidence="3">
    <location>
        <begin position="1"/>
        <end position="27"/>
    </location>
</feature>
<feature type="transmembrane region" description="Helical" evidence="4">
    <location>
        <begin position="376"/>
        <end position="394"/>
    </location>
</feature>